<proteinExistence type="predicted"/>
<organism evidence="6 7">
    <name type="scientific">Aphis glycines</name>
    <name type="common">Soybean aphid</name>
    <dbReference type="NCBI Taxonomy" id="307491"/>
    <lineage>
        <taxon>Eukaryota</taxon>
        <taxon>Metazoa</taxon>
        <taxon>Ecdysozoa</taxon>
        <taxon>Arthropoda</taxon>
        <taxon>Hexapoda</taxon>
        <taxon>Insecta</taxon>
        <taxon>Pterygota</taxon>
        <taxon>Neoptera</taxon>
        <taxon>Paraneoptera</taxon>
        <taxon>Hemiptera</taxon>
        <taxon>Sternorrhyncha</taxon>
        <taxon>Aphidomorpha</taxon>
        <taxon>Aphidoidea</taxon>
        <taxon>Aphididae</taxon>
        <taxon>Aphidini</taxon>
        <taxon>Aphis</taxon>
        <taxon>Aphis</taxon>
    </lineage>
</organism>
<evidence type="ECO:0000256" key="2">
    <source>
        <dbReference type="ARBA" id="ARBA00022692"/>
    </source>
</evidence>
<dbReference type="GO" id="GO:0008521">
    <property type="term" value="F:acetyl-CoA transmembrane transporter activity"/>
    <property type="evidence" value="ECO:0007669"/>
    <property type="project" value="InterPro"/>
</dbReference>
<keyword evidence="7" id="KW-1185">Reference proteome</keyword>
<dbReference type="PANTHER" id="PTHR12778:SF9">
    <property type="entry name" value="ACETYL-COENZYME A TRANSPORTER 1"/>
    <property type="match status" value="1"/>
</dbReference>
<comment type="subcellular location">
    <subcellularLocation>
        <location evidence="1">Membrane</location>
        <topology evidence="1">Multi-pass membrane protein</topology>
    </subcellularLocation>
</comment>
<evidence type="ECO:0000256" key="4">
    <source>
        <dbReference type="ARBA" id="ARBA00023136"/>
    </source>
</evidence>
<evidence type="ECO:0000313" key="6">
    <source>
        <dbReference type="EMBL" id="KAE9522006.1"/>
    </source>
</evidence>
<comment type="caution">
    <text evidence="6">The sequence shown here is derived from an EMBL/GenBank/DDBJ whole genome shotgun (WGS) entry which is preliminary data.</text>
</comment>
<evidence type="ECO:0000256" key="1">
    <source>
        <dbReference type="ARBA" id="ARBA00004141"/>
    </source>
</evidence>
<evidence type="ECO:0000313" key="7">
    <source>
        <dbReference type="Proteomes" id="UP000475862"/>
    </source>
</evidence>
<feature type="transmembrane region" description="Helical" evidence="5">
    <location>
        <begin position="122"/>
        <end position="139"/>
    </location>
</feature>
<sequence>MYTVCVEHEDVLFIWTKILMNGCQKRESQTHAEYSRRHLGTNNAKEVCLIISYFIDLNINNKIISILIYYRNNIGYVSTCKAVSVLSGIIISSLFLTVFTSEDFCNKYLRFTPATGEIVTKACKIIWSITYVIFIYYITKFTTTNGKIDFPIYYYVILVFIFIIYYSLLKTMRVAKVAWFNRISDPRFGGTYMTLWNTLSFISMYWLTTIAIFMMDFLTFKECSLDY</sequence>
<reference evidence="6 7" key="1">
    <citation type="submission" date="2019-08" db="EMBL/GenBank/DDBJ databases">
        <title>The genome of the soybean aphid Biotype 1, its phylome, world population structure and adaptation to the North American continent.</title>
        <authorList>
            <person name="Giordano R."/>
            <person name="Donthu R.K."/>
            <person name="Hernandez A.G."/>
            <person name="Wright C.L."/>
            <person name="Zimin A.V."/>
        </authorList>
    </citation>
    <scope>NUCLEOTIDE SEQUENCE [LARGE SCALE GENOMIC DNA]</scope>
    <source>
        <tissue evidence="6">Whole aphids</tissue>
    </source>
</reference>
<dbReference type="EMBL" id="VYZN01001718">
    <property type="protein sequence ID" value="KAE9522006.1"/>
    <property type="molecule type" value="Genomic_DNA"/>
</dbReference>
<gene>
    <name evidence="6" type="ORF">AGLY_017596</name>
</gene>
<dbReference type="GO" id="GO:0035348">
    <property type="term" value="P:acetyl-CoA transmembrane transport"/>
    <property type="evidence" value="ECO:0007669"/>
    <property type="project" value="InterPro"/>
</dbReference>
<name>A0A6G0SUF0_APHGL</name>
<dbReference type="Proteomes" id="UP000475862">
    <property type="component" value="Unassembled WGS sequence"/>
</dbReference>
<keyword evidence="4 5" id="KW-0472">Membrane</keyword>
<feature type="transmembrane region" description="Helical" evidence="5">
    <location>
        <begin position="190"/>
        <end position="215"/>
    </location>
</feature>
<evidence type="ECO:0000256" key="3">
    <source>
        <dbReference type="ARBA" id="ARBA00022989"/>
    </source>
</evidence>
<accession>A0A6G0SUF0</accession>
<dbReference type="Pfam" id="PF13000">
    <property type="entry name" value="Acatn"/>
    <property type="match status" value="1"/>
</dbReference>
<keyword evidence="2 5" id="KW-0812">Transmembrane</keyword>
<dbReference type="InterPro" id="IPR024371">
    <property type="entry name" value="AcetylCoA_trans_1-like"/>
</dbReference>
<protein>
    <submittedName>
        <fullName evidence="6">Uncharacterized protein</fullName>
    </submittedName>
</protein>
<dbReference type="InterPro" id="IPR004752">
    <property type="entry name" value="AmpG_permease/AT-1"/>
</dbReference>
<dbReference type="GO" id="GO:0016020">
    <property type="term" value="C:membrane"/>
    <property type="evidence" value="ECO:0007669"/>
    <property type="project" value="UniProtKB-SubCell"/>
</dbReference>
<dbReference type="PANTHER" id="PTHR12778">
    <property type="entry name" value="SOLUTE CARRIER FAMILY 33 ACETYL-COA TRANSPORTER -RELATED"/>
    <property type="match status" value="1"/>
</dbReference>
<feature type="transmembrane region" description="Helical" evidence="5">
    <location>
        <begin position="82"/>
        <end position="101"/>
    </location>
</feature>
<evidence type="ECO:0000256" key="5">
    <source>
        <dbReference type="SAM" id="Phobius"/>
    </source>
</evidence>
<dbReference type="OrthoDB" id="10604615at2759"/>
<feature type="transmembrane region" description="Helical" evidence="5">
    <location>
        <begin position="47"/>
        <end position="70"/>
    </location>
</feature>
<dbReference type="AlphaFoldDB" id="A0A6G0SUF0"/>
<keyword evidence="3 5" id="KW-1133">Transmembrane helix</keyword>
<feature type="transmembrane region" description="Helical" evidence="5">
    <location>
        <begin position="151"/>
        <end position="169"/>
    </location>
</feature>